<accession>A0ABD6EVP1</accession>
<name>A0ABD6EVP1_9BILA</name>
<sequence>MCCANVLARKNSRSHDNLSHSISNYSKSIRLPEKLSKTELENETIQELSAERMTEISTTLQKMNWLSQHIDRTLHTLFAEEESVTGIGKGANNKATSLKEVSDLGHPGANEGEVILAVDKLSLLQKNGAVMVEYIDRLMGSFTRILTELEASCNRENKLKNDYQANKFKSISDFKDRGRMLDDY</sequence>
<dbReference type="AlphaFoldDB" id="A0ABD6EVP1"/>
<evidence type="ECO:0000313" key="1">
    <source>
        <dbReference type="EMBL" id="MFH4984029.1"/>
    </source>
</evidence>
<gene>
    <name evidence="1" type="ORF">AB6A40_010738</name>
</gene>
<dbReference type="Proteomes" id="UP001608902">
    <property type="component" value="Unassembled WGS sequence"/>
</dbReference>
<comment type="caution">
    <text evidence="1">The sequence shown here is derived from an EMBL/GenBank/DDBJ whole genome shotgun (WGS) entry which is preliminary data.</text>
</comment>
<evidence type="ECO:0000313" key="2">
    <source>
        <dbReference type="Proteomes" id="UP001608902"/>
    </source>
</evidence>
<protein>
    <submittedName>
        <fullName evidence="1">Uncharacterized protein</fullName>
    </submittedName>
</protein>
<reference evidence="1 2" key="1">
    <citation type="submission" date="2024-08" db="EMBL/GenBank/DDBJ databases">
        <title>Gnathostoma spinigerum genome.</title>
        <authorList>
            <person name="Gonzalez-Bertolin B."/>
            <person name="Monzon S."/>
            <person name="Zaballos A."/>
            <person name="Jimenez P."/>
            <person name="Dekumyoy P."/>
            <person name="Varona S."/>
            <person name="Cuesta I."/>
            <person name="Sumanam S."/>
            <person name="Adisakwattana P."/>
            <person name="Gasser R.B."/>
            <person name="Hernandez-Gonzalez A."/>
            <person name="Young N.D."/>
            <person name="Perteguer M.J."/>
        </authorList>
    </citation>
    <scope>NUCLEOTIDE SEQUENCE [LARGE SCALE GENOMIC DNA]</scope>
    <source>
        <strain evidence="1">AL3</strain>
        <tissue evidence="1">Liver</tissue>
    </source>
</reference>
<keyword evidence="2" id="KW-1185">Reference proteome</keyword>
<proteinExistence type="predicted"/>
<organism evidence="1 2">
    <name type="scientific">Gnathostoma spinigerum</name>
    <dbReference type="NCBI Taxonomy" id="75299"/>
    <lineage>
        <taxon>Eukaryota</taxon>
        <taxon>Metazoa</taxon>
        <taxon>Ecdysozoa</taxon>
        <taxon>Nematoda</taxon>
        <taxon>Chromadorea</taxon>
        <taxon>Rhabditida</taxon>
        <taxon>Spirurina</taxon>
        <taxon>Gnathostomatomorpha</taxon>
        <taxon>Gnathostomatoidea</taxon>
        <taxon>Gnathostomatidae</taxon>
        <taxon>Gnathostoma</taxon>
    </lineage>
</organism>
<dbReference type="EMBL" id="JBGFUD010014948">
    <property type="protein sequence ID" value="MFH4984029.1"/>
    <property type="molecule type" value="Genomic_DNA"/>
</dbReference>